<dbReference type="SMART" id="SM00875">
    <property type="entry name" value="BACK"/>
    <property type="match status" value="1"/>
</dbReference>
<dbReference type="GO" id="GO:0022008">
    <property type="term" value="P:neurogenesis"/>
    <property type="evidence" value="ECO:0007669"/>
    <property type="project" value="TreeGrafter"/>
</dbReference>
<dbReference type="InterPro" id="IPR008974">
    <property type="entry name" value="TRAF-like"/>
</dbReference>
<evidence type="ECO:0000259" key="2">
    <source>
        <dbReference type="SMART" id="SM00875"/>
    </source>
</evidence>
<feature type="region of interest" description="Disordered" evidence="1">
    <location>
        <begin position="1"/>
        <end position="22"/>
    </location>
</feature>
<dbReference type="EMBL" id="OD566393">
    <property type="protein sequence ID" value="CAD7443898.1"/>
    <property type="molecule type" value="Genomic_DNA"/>
</dbReference>
<dbReference type="CDD" id="cd00121">
    <property type="entry name" value="MATH"/>
    <property type="match status" value="1"/>
</dbReference>
<dbReference type="InterPro" id="IPR002083">
    <property type="entry name" value="MATH/TRAF_dom"/>
</dbReference>
<dbReference type="SUPFAM" id="SSF49599">
    <property type="entry name" value="TRAF domain-like"/>
    <property type="match status" value="1"/>
</dbReference>
<dbReference type="Pfam" id="PF00917">
    <property type="entry name" value="MATH"/>
    <property type="match status" value="1"/>
</dbReference>
<evidence type="ECO:0000313" key="3">
    <source>
        <dbReference type="EMBL" id="CAD7443898.1"/>
    </source>
</evidence>
<proteinExistence type="predicted"/>
<dbReference type="Gene3D" id="2.60.210.10">
    <property type="entry name" value="Apoptosis, Tumor Necrosis Factor Receptor Associated Protein 2, Chain A"/>
    <property type="match status" value="1"/>
</dbReference>
<reference evidence="3" key="1">
    <citation type="submission" date="2020-11" db="EMBL/GenBank/DDBJ databases">
        <authorList>
            <person name="Tran Van P."/>
        </authorList>
    </citation>
    <scope>NUCLEOTIDE SEQUENCE</scope>
</reference>
<feature type="compositionally biased region" description="Gly residues" evidence="1">
    <location>
        <begin position="1"/>
        <end position="12"/>
    </location>
</feature>
<accession>A0A7R9EYV0</accession>
<dbReference type="InterPro" id="IPR011705">
    <property type="entry name" value="BACK"/>
</dbReference>
<dbReference type="PANTHER" id="PTHR45774:SF3">
    <property type="entry name" value="BTB (POZ) DOMAIN-CONTAINING 2B-RELATED"/>
    <property type="match status" value="1"/>
</dbReference>
<dbReference type="GO" id="GO:0000932">
    <property type="term" value="C:P-body"/>
    <property type="evidence" value="ECO:0007669"/>
    <property type="project" value="TreeGrafter"/>
</dbReference>
<dbReference type="GO" id="GO:0005829">
    <property type="term" value="C:cytosol"/>
    <property type="evidence" value="ECO:0007669"/>
    <property type="project" value="TreeGrafter"/>
</dbReference>
<dbReference type="PANTHER" id="PTHR45774">
    <property type="entry name" value="BTB/POZ DOMAIN-CONTAINING"/>
    <property type="match status" value="1"/>
</dbReference>
<dbReference type="Gene3D" id="1.25.40.420">
    <property type="match status" value="1"/>
</dbReference>
<name>A0A7R9EYV0_9NEOP</name>
<dbReference type="Pfam" id="PF07707">
    <property type="entry name" value="BACK"/>
    <property type="match status" value="1"/>
</dbReference>
<dbReference type="AlphaFoldDB" id="A0A7R9EYV0"/>
<feature type="domain" description="BACK" evidence="2">
    <location>
        <begin position="273"/>
        <end position="380"/>
    </location>
</feature>
<protein>
    <recommendedName>
        <fullName evidence="2">BACK domain-containing protein</fullName>
    </recommendedName>
</protein>
<sequence>MFPAMGLGGSPGNVGERTSSEEEKEEFCCEAVIELAVDDCINKLSSTIMDEYSSARLINGFYWQLNVAKDYEESLGAYLFCLSKDKGSLPNCYAEYNIRLLNRMDSGKSITVREERWFSDSKAKRSMISDLDTILKISNGFIKDDTMLFEVRVAFGSCRQKQDAFLTKKEAILKELLLIEAANDPIATRSEQLSFEPNDICELLAGRKCFKMISTVSKILPAQKNLVFEQVFFNSNKEEVAADVFHAIRKYKLPKLTYAFLEHIWPTDYMGDVIFLLNFAMKLNLNYLGEEVMKIIRKNLKEVLKRPDFVDLSQDSLLAIVEQQALNLDSEFELFNAVVLWSRAQCEKQGLEVNGHNIRAVLGDVLKHIRFLAMTPEEVTGPVCDIDVLTTEQQNLVLRRYFSKGTMKTLLNVCCLKKPRERIFNFDD</sequence>
<organism evidence="3">
    <name type="scientific">Timema bartmani</name>
    <dbReference type="NCBI Taxonomy" id="61472"/>
    <lineage>
        <taxon>Eukaryota</taxon>
        <taxon>Metazoa</taxon>
        <taxon>Ecdysozoa</taxon>
        <taxon>Arthropoda</taxon>
        <taxon>Hexapoda</taxon>
        <taxon>Insecta</taxon>
        <taxon>Pterygota</taxon>
        <taxon>Neoptera</taxon>
        <taxon>Polyneoptera</taxon>
        <taxon>Phasmatodea</taxon>
        <taxon>Timematodea</taxon>
        <taxon>Timematoidea</taxon>
        <taxon>Timematidae</taxon>
        <taxon>Timema</taxon>
    </lineage>
</organism>
<gene>
    <name evidence="3" type="ORF">TBIB3V08_LOCUS6294</name>
</gene>
<evidence type="ECO:0000256" key="1">
    <source>
        <dbReference type="SAM" id="MobiDB-lite"/>
    </source>
</evidence>